<evidence type="ECO:0000256" key="1">
    <source>
        <dbReference type="SAM" id="SignalP"/>
    </source>
</evidence>
<evidence type="ECO:0008006" key="4">
    <source>
        <dbReference type="Google" id="ProtNLM"/>
    </source>
</evidence>
<name>A0A653DB64_CALMS</name>
<feature type="non-terminal residue" evidence="2">
    <location>
        <position position="84"/>
    </location>
</feature>
<keyword evidence="3" id="KW-1185">Reference proteome</keyword>
<proteinExistence type="predicted"/>
<reference evidence="2 3" key="1">
    <citation type="submission" date="2019-01" db="EMBL/GenBank/DDBJ databases">
        <authorList>
            <person name="Sayadi A."/>
        </authorList>
    </citation>
    <scope>NUCLEOTIDE SEQUENCE [LARGE SCALE GENOMIC DNA]</scope>
</reference>
<dbReference type="Proteomes" id="UP000410492">
    <property type="component" value="Unassembled WGS sequence"/>
</dbReference>
<dbReference type="EMBL" id="CAACVG010011154">
    <property type="protein sequence ID" value="VEN57442.1"/>
    <property type="molecule type" value="Genomic_DNA"/>
</dbReference>
<evidence type="ECO:0000313" key="2">
    <source>
        <dbReference type="EMBL" id="VEN57442.1"/>
    </source>
</evidence>
<gene>
    <name evidence="2" type="ORF">CALMAC_LOCUS16068</name>
</gene>
<dbReference type="OrthoDB" id="6760381at2759"/>
<dbReference type="AlphaFoldDB" id="A0A653DB64"/>
<evidence type="ECO:0000313" key="3">
    <source>
        <dbReference type="Proteomes" id="UP000410492"/>
    </source>
</evidence>
<protein>
    <recommendedName>
        <fullName evidence="4">Protein quiver</fullName>
    </recommendedName>
</protein>
<accession>A0A653DB64</accession>
<feature type="signal peptide" evidence="1">
    <location>
        <begin position="1"/>
        <end position="22"/>
    </location>
</feature>
<organism evidence="2 3">
    <name type="scientific">Callosobruchus maculatus</name>
    <name type="common">Southern cowpea weevil</name>
    <name type="synonym">Pulse bruchid</name>
    <dbReference type="NCBI Taxonomy" id="64391"/>
    <lineage>
        <taxon>Eukaryota</taxon>
        <taxon>Metazoa</taxon>
        <taxon>Ecdysozoa</taxon>
        <taxon>Arthropoda</taxon>
        <taxon>Hexapoda</taxon>
        <taxon>Insecta</taxon>
        <taxon>Pterygota</taxon>
        <taxon>Neoptera</taxon>
        <taxon>Endopterygota</taxon>
        <taxon>Coleoptera</taxon>
        <taxon>Polyphaga</taxon>
        <taxon>Cucujiformia</taxon>
        <taxon>Chrysomeloidea</taxon>
        <taxon>Chrysomelidae</taxon>
        <taxon>Bruchinae</taxon>
        <taxon>Bruchini</taxon>
        <taxon>Callosobruchus</taxon>
    </lineage>
</organism>
<keyword evidence="1" id="KW-0732">Signal</keyword>
<sequence length="84" mass="9443">MCGSQFVLLLFSFFAFFKNGNALECFSCSSQLGSNGMNRNCEELSWYDTHKKTQCYFADSVCAKYVVDQRNDIGVAARLVFGLV</sequence>
<feature type="chain" id="PRO_5024840823" description="Protein quiver" evidence="1">
    <location>
        <begin position="23"/>
        <end position="84"/>
    </location>
</feature>